<evidence type="ECO:0000256" key="1">
    <source>
        <dbReference type="SAM" id="Coils"/>
    </source>
</evidence>
<feature type="compositionally biased region" description="Low complexity" evidence="2">
    <location>
        <begin position="72"/>
        <end position="88"/>
    </location>
</feature>
<comment type="caution">
    <text evidence="3">The sequence shown here is derived from an EMBL/GenBank/DDBJ whole genome shotgun (WGS) entry which is preliminary data.</text>
</comment>
<dbReference type="Proteomes" id="UP001303647">
    <property type="component" value="Unassembled WGS sequence"/>
</dbReference>
<evidence type="ECO:0000313" key="4">
    <source>
        <dbReference type="Proteomes" id="UP001303647"/>
    </source>
</evidence>
<sequence length="234" mass="25913">MATETPTDPQKGVQLLAQLMAQLMRQINEFLAERANEREATRQQLRDLQERITSLQATLGVTPQGSTSSANTSPLLVSVSPPSTSSQTKKVKATLPDPEKFDGTLWKFPAWLLEMQNKLRTDGTVFGCPKAQFAYIFSRLDHNPKALATSFAREGGQGGTFEPDAFLAYLSFCYGNPNNKRMALARLRYLKQGERESFATFFPKFEKELADSGANRLSTTISESGNEEPASHPT</sequence>
<name>A0AAN7CSE9_9PEZI</name>
<organism evidence="3 4">
    <name type="scientific">Corynascus novoguineensis</name>
    <dbReference type="NCBI Taxonomy" id="1126955"/>
    <lineage>
        <taxon>Eukaryota</taxon>
        <taxon>Fungi</taxon>
        <taxon>Dikarya</taxon>
        <taxon>Ascomycota</taxon>
        <taxon>Pezizomycotina</taxon>
        <taxon>Sordariomycetes</taxon>
        <taxon>Sordariomycetidae</taxon>
        <taxon>Sordariales</taxon>
        <taxon>Chaetomiaceae</taxon>
        <taxon>Corynascus</taxon>
    </lineage>
</organism>
<dbReference type="AlphaFoldDB" id="A0AAN7CSE9"/>
<feature type="compositionally biased region" description="Polar residues" evidence="2">
    <location>
        <begin position="61"/>
        <end position="71"/>
    </location>
</feature>
<accession>A0AAN7CSE9</accession>
<keyword evidence="4" id="KW-1185">Reference proteome</keyword>
<gene>
    <name evidence="3" type="ORF">C7999DRAFT_32596</name>
</gene>
<evidence type="ECO:0000256" key="2">
    <source>
        <dbReference type="SAM" id="MobiDB-lite"/>
    </source>
</evidence>
<reference evidence="3" key="1">
    <citation type="journal article" date="2023" name="Mol. Phylogenet. Evol.">
        <title>Genome-scale phylogeny and comparative genomics of the fungal order Sordariales.</title>
        <authorList>
            <person name="Hensen N."/>
            <person name="Bonometti L."/>
            <person name="Westerberg I."/>
            <person name="Brannstrom I.O."/>
            <person name="Guillou S."/>
            <person name="Cros-Aarteil S."/>
            <person name="Calhoun S."/>
            <person name="Haridas S."/>
            <person name="Kuo A."/>
            <person name="Mondo S."/>
            <person name="Pangilinan J."/>
            <person name="Riley R."/>
            <person name="LaButti K."/>
            <person name="Andreopoulos B."/>
            <person name="Lipzen A."/>
            <person name="Chen C."/>
            <person name="Yan M."/>
            <person name="Daum C."/>
            <person name="Ng V."/>
            <person name="Clum A."/>
            <person name="Steindorff A."/>
            <person name="Ohm R.A."/>
            <person name="Martin F."/>
            <person name="Silar P."/>
            <person name="Natvig D.O."/>
            <person name="Lalanne C."/>
            <person name="Gautier V."/>
            <person name="Ament-Velasquez S.L."/>
            <person name="Kruys A."/>
            <person name="Hutchinson M.I."/>
            <person name="Powell A.J."/>
            <person name="Barry K."/>
            <person name="Miller A.N."/>
            <person name="Grigoriev I.V."/>
            <person name="Debuchy R."/>
            <person name="Gladieux P."/>
            <person name="Hiltunen Thoren M."/>
            <person name="Johannesson H."/>
        </authorList>
    </citation>
    <scope>NUCLEOTIDE SEQUENCE</scope>
    <source>
        <strain evidence="3">CBS 359.72</strain>
    </source>
</reference>
<evidence type="ECO:0000313" key="3">
    <source>
        <dbReference type="EMBL" id="KAK4247016.1"/>
    </source>
</evidence>
<feature type="coiled-coil region" evidence="1">
    <location>
        <begin position="13"/>
        <end position="58"/>
    </location>
</feature>
<reference evidence="3" key="2">
    <citation type="submission" date="2023-05" db="EMBL/GenBank/DDBJ databases">
        <authorList>
            <consortium name="Lawrence Berkeley National Laboratory"/>
            <person name="Steindorff A."/>
            <person name="Hensen N."/>
            <person name="Bonometti L."/>
            <person name="Westerberg I."/>
            <person name="Brannstrom I.O."/>
            <person name="Guillou S."/>
            <person name="Cros-Aarteil S."/>
            <person name="Calhoun S."/>
            <person name="Haridas S."/>
            <person name="Kuo A."/>
            <person name="Mondo S."/>
            <person name="Pangilinan J."/>
            <person name="Riley R."/>
            <person name="Labutti K."/>
            <person name="Andreopoulos B."/>
            <person name="Lipzen A."/>
            <person name="Chen C."/>
            <person name="Yanf M."/>
            <person name="Daum C."/>
            <person name="Ng V."/>
            <person name="Clum A."/>
            <person name="Ohm R."/>
            <person name="Martin F."/>
            <person name="Silar P."/>
            <person name="Natvig D."/>
            <person name="Lalanne C."/>
            <person name="Gautier V."/>
            <person name="Ament-Velasquez S.L."/>
            <person name="Kruys A."/>
            <person name="Hutchinson M.I."/>
            <person name="Powell A.J."/>
            <person name="Barry K."/>
            <person name="Miller A.N."/>
            <person name="Grigoriev I.V."/>
            <person name="Debuchy R."/>
            <person name="Gladieux P."/>
            <person name="Thoren M.H."/>
            <person name="Johannesson H."/>
        </authorList>
    </citation>
    <scope>NUCLEOTIDE SEQUENCE</scope>
    <source>
        <strain evidence="3">CBS 359.72</strain>
    </source>
</reference>
<evidence type="ECO:0008006" key="5">
    <source>
        <dbReference type="Google" id="ProtNLM"/>
    </source>
</evidence>
<dbReference type="EMBL" id="MU857662">
    <property type="protein sequence ID" value="KAK4247016.1"/>
    <property type="molecule type" value="Genomic_DNA"/>
</dbReference>
<proteinExistence type="predicted"/>
<feature type="region of interest" description="Disordered" evidence="2">
    <location>
        <begin position="61"/>
        <end position="94"/>
    </location>
</feature>
<protein>
    <recommendedName>
        <fullName evidence="5">Retrotransposon gag domain-containing protein</fullName>
    </recommendedName>
</protein>
<keyword evidence="1" id="KW-0175">Coiled coil</keyword>